<gene>
    <name evidence="4" type="ORF">BJP34_23650</name>
</gene>
<dbReference type="InterPro" id="IPR051052">
    <property type="entry name" value="Diverse_substrate_MTase"/>
</dbReference>
<dbReference type="GO" id="GO:0008168">
    <property type="term" value="F:methyltransferase activity"/>
    <property type="evidence" value="ECO:0007669"/>
    <property type="project" value="UniProtKB-KW"/>
</dbReference>
<evidence type="ECO:0000256" key="1">
    <source>
        <dbReference type="ARBA" id="ARBA00022603"/>
    </source>
</evidence>
<dbReference type="EMBL" id="CP017599">
    <property type="protein sequence ID" value="AOX02027.1"/>
    <property type="molecule type" value="Genomic_DNA"/>
</dbReference>
<dbReference type="KEGG" id="mpro:BJP34_23650"/>
<proteinExistence type="predicted"/>
<dbReference type="InterPro" id="IPR029063">
    <property type="entry name" value="SAM-dependent_MTases_sf"/>
</dbReference>
<dbReference type="Gene3D" id="3.40.50.150">
    <property type="entry name" value="Vaccinia Virus protein VP39"/>
    <property type="match status" value="1"/>
</dbReference>
<keyword evidence="1 4" id="KW-0489">Methyltransferase</keyword>
<dbReference type="STRING" id="1458985.BJP34_23650"/>
<accession>A0A1D8TWK4</accession>
<dbReference type="SUPFAM" id="SSF53335">
    <property type="entry name" value="S-adenosyl-L-methionine-dependent methyltransferases"/>
    <property type="match status" value="1"/>
</dbReference>
<feature type="domain" description="Methyltransferase" evidence="3">
    <location>
        <begin position="48"/>
        <end position="141"/>
    </location>
</feature>
<dbReference type="CDD" id="cd02440">
    <property type="entry name" value="AdoMet_MTases"/>
    <property type="match status" value="1"/>
</dbReference>
<reference evidence="5" key="1">
    <citation type="submission" date="2016-10" db="EMBL/GenBank/DDBJ databases">
        <title>Comparative genomics uncovers the prolific and rare metabolic potential of the cyanobacterial genus Moorea.</title>
        <authorList>
            <person name="Leao T."/>
            <person name="Castelao G."/>
            <person name="Korobeynikov A."/>
            <person name="Monroe E.A."/>
            <person name="Podell S."/>
            <person name="Glukhov E."/>
            <person name="Allen E."/>
            <person name="Gerwick W.H."/>
            <person name="Gerwick L."/>
        </authorList>
    </citation>
    <scope>NUCLEOTIDE SEQUENCE [LARGE SCALE GENOMIC DNA]</scope>
    <source>
        <strain evidence="5">PAL-8-15-08-1</strain>
    </source>
</reference>
<evidence type="ECO:0000259" key="3">
    <source>
        <dbReference type="Pfam" id="PF13649"/>
    </source>
</evidence>
<protein>
    <submittedName>
        <fullName evidence="4">Methyltransferase type 11</fullName>
    </submittedName>
</protein>
<dbReference type="Pfam" id="PF13649">
    <property type="entry name" value="Methyltransf_25"/>
    <property type="match status" value="1"/>
</dbReference>
<keyword evidence="2 4" id="KW-0808">Transferase</keyword>
<dbReference type="Proteomes" id="UP000177870">
    <property type="component" value="Chromosome"/>
</dbReference>
<evidence type="ECO:0000313" key="5">
    <source>
        <dbReference type="Proteomes" id="UP000177870"/>
    </source>
</evidence>
<sequence length="202" mass="23506">MTSNFFSTKEKFFDLWAPNYDILFTTVFYQALHKRLLEFVEFTDQPNVLDLGCGTGRLLNRLAQEFPNLRGTGVDLSTKMLTQARQKNQHRQRIIYRKGNAESLPFADREFEAVFNTISFLHYLNPQQVFSEVSRVLEPKGHYYLVDYTVIKPKKSLPISPNQIRFYSRQQREEFGQVAGLSCLGHHHLLGSVLLSIFQKPE</sequence>
<dbReference type="PANTHER" id="PTHR44942">
    <property type="entry name" value="METHYLTRANSF_11 DOMAIN-CONTAINING PROTEIN"/>
    <property type="match status" value="1"/>
</dbReference>
<dbReference type="AlphaFoldDB" id="A0A1D8TWK4"/>
<organism evidence="4 5">
    <name type="scientific">Moorena producens PAL-8-15-08-1</name>
    <dbReference type="NCBI Taxonomy" id="1458985"/>
    <lineage>
        <taxon>Bacteria</taxon>
        <taxon>Bacillati</taxon>
        <taxon>Cyanobacteriota</taxon>
        <taxon>Cyanophyceae</taxon>
        <taxon>Coleofasciculales</taxon>
        <taxon>Coleofasciculaceae</taxon>
        <taxon>Moorena</taxon>
    </lineage>
</organism>
<dbReference type="GO" id="GO:0032259">
    <property type="term" value="P:methylation"/>
    <property type="evidence" value="ECO:0007669"/>
    <property type="project" value="UniProtKB-KW"/>
</dbReference>
<dbReference type="InterPro" id="IPR041698">
    <property type="entry name" value="Methyltransf_25"/>
</dbReference>
<dbReference type="OrthoDB" id="9772751at2"/>
<evidence type="ECO:0000313" key="4">
    <source>
        <dbReference type="EMBL" id="AOX02027.1"/>
    </source>
</evidence>
<dbReference type="RefSeq" id="WP_070394454.1">
    <property type="nucleotide sequence ID" value="NZ_CP017599.1"/>
</dbReference>
<evidence type="ECO:0000256" key="2">
    <source>
        <dbReference type="ARBA" id="ARBA00022679"/>
    </source>
</evidence>
<name>A0A1D8TWK4_9CYAN</name>
<dbReference type="PANTHER" id="PTHR44942:SF4">
    <property type="entry name" value="METHYLTRANSFERASE TYPE 11 DOMAIN-CONTAINING PROTEIN"/>
    <property type="match status" value="1"/>
</dbReference>